<dbReference type="Pfam" id="PF26343">
    <property type="entry name" value="VapC50_C"/>
    <property type="match status" value="1"/>
</dbReference>
<evidence type="ECO:0000313" key="3">
    <source>
        <dbReference type="EMBL" id="MBD2703898.1"/>
    </source>
</evidence>
<dbReference type="EMBL" id="JACWZY010000026">
    <property type="protein sequence ID" value="MBD2703898.1"/>
    <property type="molecule type" value="Genomic_DNA"/>
</dbReference>
<dbReference type="InterPro" id="IPR002716">
    <property type="entry name" value="PIN_dom"/>
</dbReference>
<evidence type="ECO:0000259" key="2">
    <source>
        <dbReference type="Pfam" id="PF26343"/>
    </source>
</evidence>
<sequence length="189" mass="21319">MIHSAKFVALLDACVLYPAPIRDLLLNLADVELYSPKWTDRIHQEWTRNLLLNRPELTAEQLERSTQAMNNAFPDANVVHYEALIDSLALSDPDDRHVLAAAIRCQADVLVTANLKDFPSAILSLFDLEAQHPDEFIANLIDLDSRRALMAFDQQVSYLKKPPMTPQQVLENFKKVGLSVTADRLNSLL</sequence>
<gene>
    <name evidence="3" type="ORF">IC229_24850</name>
</gene>
<accession>A0A926XZN9</accession>
<dbReference type="Pfam" id="PF13470">
    <property type="entry name" value="PIN_3"/>
    <property type="match status" value="1"/>
</dbReference>
<dbReference type="Proteomes" id="UP000598820">
    <property type="component" value="Unassembled WGS sequence"/>
</dbReference>
<organism evidence="3 4">
    <name type="scientific">Spirosoma profusum</name>
    <dbReference type="NCBI Taxonomy" id="2771354"/>
    <lineage>
        <taxon>Bacteria</taxon>
        <taxon>Pseudomonadati</taxon>
        <taxon>Bacteroidota</taxon>
        <taxon>Cytophagia</taxon>
        <taxon>Cytophagales</taxon>
        <taxon>Cytophagaceae</taxon>
        <taxon>Spirosoma</taxon>
    </lineage>
</organism>
<reference evidence="3" key="1">
    <citation type="submission" date="2020-09" db="EMBL/GenBank/DDBJ databases">
        <authorList>
            <person name="Kim M.K."/>
        </authorList>
    </citation>
    <scope>NUCLEOTIDE SEQUENCE</scope>
    <source>
        <strain evidence="3">BT702</strain>
    </source>
</reference>
<protein>
    <submittedName>
        <fullName evidence="3">PIN domain-containing protein</fullName>
    </submittedName>
</protein>
<name>A0A926XZN9_9BACT</name>
<proteinExistence type="predicted"/>
<comment type="caution">
    <text evidence="3">The sequence shown here is derived from an EMBL/GenBank/DDBJ whole genome shotgun (WGS) entry which is preliminary data.</text>
</comment>
<evidence type="ECO:0000313" key="4">
    <source>
        <dbReference type="Proteomes" id="UP000598820"/>
    </source>
</evidence>
<feature type="domain" description="PIN" evidence="1">
    <location>
        <begin position="10"/>
        <end position="115"/>
    </location>
</feature>
<dbReference type="InterPro" id="IPR058652">
    <property type="entry name" value="VapC50_C"/>
</dbReference>
<evidence type="ECO:0000259" key="1">
    <source>
        <dbReference type="Pfam" id="PF13470"/>
    </source>
</evidence>
<dbReference type="AlphaFoldDB" id="A0A926XZN9"/>
<dbReference type="RefSeq" id="WP_190890016.1">
    <property type="nucleotide sequence ID" value="NZ_JACWZY010000026.1"/>
</dbReference>
<keyword evidence="4" id="KW-1185">Reference proteome</keyword>
<feature type="domain" description="VapC50 C-terminal" evidence="2">
    <location>
        <begin position="133"/>
        <end position="186"/>
    </location>
</feature>